<evidence type="ECO:0000313" key="1">
    <source>
        <dbReference type="EMBL" id="ODQ56785.1"/>
    </source>
</evidence>
<proteinExistence type="predicted"/>
<accession>A0A1E3NUG7</accession>
<keyword evidence="2" id="KW-1185">Reference proteome</keyword>
<dbReference type="Proteomes" id="UP000094112">
    <property type="component" value="Unassembled WGS sequence"/>
</dbReference>
<protein>
    <submittedName>
        <fullName evidence="1">Uncharacterized protein</fullName>
    </submittedName>
</protein>
<sequence>MGDSSIHLQLQMLPCIQYSSLEVASIHWSTATVSAETNSILVLFDFKVPKLKRELKREA</sequence>
<name>A0A1E3NUG7_WICAA</name>
<dbReference type="GeneID" id="30203264"/>
<reference evidence="1 2" key="1">
    <citation type="journal article" date="2016" name="Proc. Natl. Acad. Sci. U.S.A.">
        <title>Comparative genomics of biotechnologically important yeasts.</title>
        <authorList>
            <person name="Riley R."/>
            <person name="Haridas S."/>
            <person name="Wolfe K.H."/>
            <person name="Lopes M.R."/>
            <person name="Hittinger C.T."/>
            <person name="Goeker M."/>
            <person name="Salamov A.A."/>
            <person name="Wisecaver J.H."/>
            <person name="Long T.M."/>
            <person name="Calvey C.H."/>
            <person name="Aerts A.L."/>
            <person name="Barry K.W."/>
            <person name="Choi C."/>
            <person name="Clum A."/>
            <person name="Coughlan A.Y."/>
            <person name="Deshpande S."/>
            <person name="Douglass A.P."/>
            <person name="Hanson S.J."/>
            <person name="Klenk H.-P."/>
            <person name="LaButti K.M."/>
            <person name="Lapidus A."/>
            <person name="Lindquist E.A."/>
            <person name="Lipzen A.M."/>
            <person name="Meier-Kolthoff J.P."/>
            <person name="Ohm R.A."/>
            <person name="Otillar R.P."/>
            <person name="Pangilinan J.L."/>
            <person name="Peng Y."/>
            <person name="Rokas A."/>
            <person name="Rosa C.A."/>
            <person name="Scheuner C."/>
            <person name="Sibirny A.A."/>
            <person name="Slot J.C."/>
            <person name="Stielow J.B."/>
            <person name="Sun H."/>
            <person name="Kurtzman C.P."/>
            <person name="Blackwell M."/>
            <person name="Grigoriev I.V."/>
            <person name="Jeffries T.W."/>
        </authorList>
    </citation>
    <scope>NUCLEOTIDE SEQUENCE [LARGE SCALE GENOMIC DNA]</scope>
    <source>
        <strain evidence="2">ATCC 58044 / CBS 1984 / NCYC 433 / NRRL Y-366-8</strain>
    </source>
</reference>
<gene>
    <name evidence="1" type="ORF">WICANDRAFT_86236</name>
</gene>
<dbReference type="AlphaFoldDB" id="A0A1E3NUG7"/>
<evidence type="ECO:0000313" key="2">
    <source>
        <dbReference type="Proteomes" id="UP000094112"/>
    </source>
</evidence>
<dbReference type="EMBL" id="KV454215">
    <property type="protein sequence ID" value="ODQ56785.1"/>
    <property type="molecule type" value="Genomic_DNA"/>
</dbReference>
<organism evidence="1 2">
    <name type="scientific">Wickerhamomyces anomalus (strain ATCC 58044 / CBS 1984 / NCYC 433 / NRRL Y-366-8)</name>
    <name type="common">Yeast</name>
    <name type="synonym">Hansenula anomala</name>
    <dbReference type="NCBI Taxonomy" id="683960"/>
    <lineage>
        <taxon>Eukaryota</taxon>
        <taxon>Fungi</taxon>
        <taxon>Dikarya</taxon>
        <taxon>Ascomycota</taxon>
        <taxon>Saccharomycotina</taxon>
        <taxon>Saccharomycetes</taxon>
        <taxon>Phaffomycetales</taxon>
        <taxon>Wickerhamomycetaceae</taxon>
        <taxon>Wickerhamomyces</taxon>
    </lineage>
</organism>
<dbReference type="RefSeq" id="XP_019035992.1">
    <property type="nucleotide sequence ID" value="XM_019186018.1"/>
</dbReference>